<dbReference type="EMBL" id="CP033133">
    <property type="protein sequence ID" value="AYO55717.1"/>
    <property type="molecule type" value="Genomic_DNA"/>
</dbReference>
<accession>A0A3G2T820</accession>
<evidence type="ECO:0000313" key="2">
    <source>
        <dbReference type="Proteomes" id="UP000279962"/>
    </source>
</evidence>
<name>A0A3G2T820_9GAMM</name>
<proteinExistence type="predicted"/>
<organism evidence="1 2">
    <name type="scientific">Acinetobacter wuhouensis</name>
    <dbReference type="NCBI Taxonomy" id="1879050"/>
    <lineage>
        <taxon>Bacteria</taxon>
        <taxon>Pseudomonadati</taxon>
        <taxon>Pseudomonadota</taxon>
        <taxon>Gammaproteobacteria</taxon>
        <taxon>Moraxellales</taxon>
        <taxon>Moraxellaceae</taxon>
        <taxon>Acinetobacter</taxon>
    </lineage>
</organism>
<dbReference type="AlphaFoldDB" id="A0A3G2T820"/>
<gene>
    <name evidence="1" type="ORF">CDG68_19625</name>
</gene>
<protein>
    <submittedName>
        <fullName evidence="1">Uncharacterized protein</fullName>
    </submittedName>
</protein>
<evidence type="ECO:0000313" key="1">
    <source>
        <dbReference type="EMBL" id="AYO55717.1"/>
    </source>
</evidence>
<dbReference type="Pfam" id="PF09195">
    <property type="entry name" value="Endonuc-BglII"/>
    <property type="match status" value="1"/>
</dbReference>
<reference evidence="1 2" key="1">
    <citation type="submission" date="2018-10" db="EMBL/GenBank/DDBJ databases">
        <title>The complete genome of Acinetobacter wuhouensis strain WCHAW010062.</title>
        <authorList>
            <person name="Hu Y."/>
            <person name="Long H."/>
            <person name="Feng Y."/>
            <person name="Zong Z."/>
        </authorList>
    </citation>
    <scope>NUCLEOTIDE SEQUENCE [LARGE SCALE GENOMIC DNA]</scope>
    <source>
        <strain evidence="1 2">WCHAW010062</strain>
    </source>
</reference>
<dbReference type="InterPro" id="IPR015278">
    <property type="entry name" value="BglII-like"/>
</dbReference>
<sequence length="422" mass="48934">MYITKVLSYNKAWELLLKEFPSLSGDISDAISELEISNHDELDEDDQYIFANSLKSMMRVSRKIDKFLNNRDWYEDLAIESVDDLSKSMGICKEGVALRFELNNDFLANFIFKRMKLLNASSENQISLPIIVNFDSHVLDTFLVKDDVKIFTSFESTVKELQEFYTPLEFDTPFLILAISHEQQDLELVELDIHRIIKVNHIITFKPEYFQAGLGILSYFGTVLREKYPEQKATVKIEQQDLTVRMIVESENGDKEIIEKALYEYELVVSGQTPVEDFYPTDIQRLELRNQIRMLNFQLESQKEIVALKNGEILNLRALAHQALNQSQPNITVINQLHNEQSIKIDYKTEINQSYEALDELIDLLSSESVKNQLRDIQNALDNTKDKKTPEEVKDSSGFKKLGKFLKEAKLTKITNDAKRFF</sequence>
<dbReference type="Proteomes" id="UP000279962">
    <property type="component" value="Chromosome"/>
</dbReference>
<dbReference type="RefSeq" id="WP_087554621.1">
    <property type="nucleotide sequence ID" value="NZ_CP033133.1"/>
</dbReference>